<name>A0A0N5B2E9_STREA</name>
<keyword evidence="2" id="KW-1185">Reference proteome</keyword>
<reference evidence="3" key="1">
    <citation type="submission" date="2017-02" db="UniProtKB">
        <authorList>
            <consortium name="WormBaseParasite"/>
        </authorList>
    </citation>
    <scope>IDENTIFICATION</scope>
</reference>
<evidence type="ECO:0000256" key="1">
    <source>
        <dbReference type="SAM" id="Phobius"/>
    </source>
</evidence>
<dbReference type="Proteomes" id="UP000046392">
    <property type="component" value="Unplaced"/>
</dbReference>
<keyword evidence="1" id="KW-0812">Transmembrane</keyword>
<proteinExistence type="predicted"/>
<sequence length="93" mass="10493">MILRGSDGQSYWKETSELKLPKGGRVLSIIPKSLIAFSGIIVLFTYVSFQADANPDSKYAYYYNKLVRSSMGTLEEYSNPMRQIGKSENEGEK</sequence>
<dbReference type="AlphaFoldDB" id="A0A0N5B2E9"/>
<keyword evidence="1" id="KW-1133">Transmembrane helix</keyword>
<dbReference type="WBParaSite" id="SPAL_0000025600.1">
    <property type="protein sequence ID" value="SPAL_0000025600.1"/>
    <property type="gene ID" value="SPAL_0000025600"/>
</dbReference>
<feature type="transmembrane region" description="Helical" evidence="1">
    <location>
        <begin position="29"/>
        <end position="49"/>
    </location>
</feature>
<accession>A0A0N5B2E9</accession>
<evidence type="ECO:0000313" key="3">
    <source>
        <dbReference type="WBParaSite" id="SPAL_0000025600.1"/>
    </source>
</evidence>
<organism evidence="2 3">
    <name type="scientific">Strongyloides papillosus</name>
    <name type="common">Intestinal threadworm</name>
    <dbReference type="NCBI Taxonomy" id="174720"/>
    <lineage>
        <taxon>Eukaryota</taxon>
        <taxon>Metazoa</taxon>
        <taxon>Ecdysozoa</taxon>
        <taxon>Nematoda</taxon>
        <taxon>Chromadorea</taxon>
        <taxon>Rhabditida</taxon>
        <taxon>Tylenchina</taxon>
        <taxon>Panagrolaimomorpha</taxon>
        <taxon>Strongyloidoidea</taxon>
        <taxon>Strongyloididae</taxon>
        <taxon>Strongyloides</taxon>
    </lineage>
</organism>
<protein>
    <submittedName>
        <fullName evidence="3">COX6C domain-containing protein</fullName>
    </submittedName>
</protein>
<keyword evidence="1" id="KW-0472">Membrane</keyword>
<evidence type="ECO:0000313" key="2">
    <source>
        <dbReference type="Proteomes" id="UP000046392"/>
    </source>
</evidence>